<comment type="caution">
    <text evidence="13">The sequence shown here is derived from an EMBL/GenBank/DDBJ whole genome shotgun (WGS) entry which is preliminary data.</text>
</comment>
<reference evidence="14" key="1">
    <citation type="journal article" date="2011" name="Genome Biol.">
        <title>Comparative and functional genomics provide insights into the pathogenicity of dermatophytic fungi.</title>
        <authorList>
            <person name="Burmester A."/>
            <person name="Shelest E."/>
            <person name="Gloeckner G."/>
            <person name="Heddergott C."/>
            <person name="Schindler S."/>
            <person name="Staib P."/>
            <person name="Heidel A."/>
            <person name="Felder M."/>
            <person name="Petzold A."/>
            <person name="Szafranski K."/>
            <person name="Feuermann M."/>
            <person name="Pedruzzi I."/>
            <person name="Priebe S."/>
            <person name="Groth M."/>
            <person name="Winkler R."/>
            <person name="Li W."/>
            <person name="Kniemeyer O."/>
            <person name="Schroeckh V."/>
            <person name="Hertweck C."/>
            <person name="Hube B."/>
            <person name="White T.C."/>
            <person name="Platzer M."/>
            <person name="Guthke R."/>
            <person name="Heitman J."/>
            <person name="Woestemeyer J."/>
            <person name="Zipfel P.F."/>
            <person name="Monod M."/>
            <person name="Brakhage A.A."/>
        </authorList>
    </citation>
    <scope>NUCLEOTIDE SEQUENCE [LARGE SCALE GENOMIC DNA]</scope>
    <source>
        <strain evidence="14">ATCC MYA-4681 / CBS 112371</strain>
    </source>
</reference>
<organism evidence="13 14">
    <name type="scientific">Arthroderma benhamiae (strain ATCC MYA-4681 / CBS 112371)</name>
    <name type="common">Trichophyton mentagrophytes</name>
    <dbReference type="NCBI Taxonomy" id="663331"/>
    <lineage>
        <taxon>Eukaryota</taxon>
        <taxon>Fungi</taxon>
        <taxon>Dikarya</taxon>
        <taxon>Ascomycota</taxon>
        <taxon>Pezizomycotina</taxon>
        <taxon>Eurotiomycetes</taxon>
        <taxon>Eurotiomycetidae</taxon>
        <taxon>Onygenales</taxon>
        <taxon>Arthrodermataceae</taxon>
        <taxon>Trichophyton</taxon>
    </lineage>
</organism>
<dbReference type="GO" id="GO:0005789">
    <property type="term" value="C:endoplasmic reticulum membrane"/>
    <property type="evidence" value="ECO:0007669"/>
    <property type="project" value="UniProtKB-SubCell"/>
</dbReference>
<dbReference type="EC" id="2.4.1.-" evidence="11"/>
<keyword evidence="9 11" id="KW-0472">Membrane</keyword>
<dbReference type="PANTHER" id="PTHR22760">
    <property type="entry name" value="GLYCOSYLTRANSFERASE"/>
    <property type="match status" value="1"/>
</dbReference>
<dbReference type="GeneID" id="9520727"/>
<dbReference type="Pfam" id="PF03901">
    <property type="entry name" value="Glyco_transf_22"/>
    <property type="match status" value="1"/>
</dbReference>
<keyword evidence="3" id="KW-0337">GPI-anchor biosynthesis</keyword>
<feature type="transmembrane region" description="Helical" evidence="11">
    <location>
        <begin position="213"/>
        <end position="239"/>
    </location>
</feature>
<dbReference type="RefSeq" id="XP_003015004.1">
    <property type="nucleotide sequence ID" value="XM_003014958.1"/>
</dbReference>
<evidence type="ECO:0000256" key="4">
    <source>
        <dbReference type="ARBA" id="ARBA00022676"/>
    </source>
</evidence>
<evidence type="ECO:0000256" key="1">
    <source>
        <dbReference type="ARBA" id="ARBA00004477"/>
    </source>
</evidence>
<name>D4ARM1_ARTBC</name>
<evidence type="ECO:0000256" key="11">
    <source>
        <dbReference type="RuleBase" id="RU363075"/>
    </source>
</evidence>
<evidence type="ECO:0000256" key="2">
    <source>
        <dbReference type="ARBA" id="ARBA00004687"/>
    </source>
</evidence>
<dbReference type="KEGG" id="abe:ARB_06764"/>
<feature type="transmembrane region" description="Helical" evidence="11">
    <location>
        <begin position="188"/>
        <end position="207"/>
    </location>
</feature>
<dbReference type="Proteomes" id="UP000008866">
    <property type="component" value="Unassembled WGS sequence"/>
</dbReference>
<dbReference type="GO" id="GO:0000026">
    <property type="term" value="F:alpha-1,2-mannosyltransferase activity"/>
    <property type="evidence" value="ECO:0007669"/>
    <property type="project" value="TreeGrafter"/>
</dbReference>
<keyword evidence="6 11" id="KW-0812">Transmembrane</keyword>
<dbReference type="GO" id="GO:0006506">
    <property type="term" value="P:GPI anchor biosynthetic process"/>
    <property type="evidence" value="ECO:0007669"/>
    <property type="project" value="UniProtKB-KW"/>
</dbReference>
<evidence type="ECO:0000256" key="12">
    <source>
        <dbReference type="SAM" id="SignalP"/>
    </source>
</evidence>
<keyword evidence="14" id="KW-1185">Reference proteome</keyword>
<comment type="subcellular location">
    <subcellularLocation>
        <location evidence="1 11">Endoplasmic reticulum membrane</location>
        <topology evidence="1 11">Multi-pass membrane protein</topology>
    </subcellularLocation>
</comment>
<protein>
    <recommendedName>
        <fullName evidence="11">Mannosyltransferase</fullName>
        <ecNumber evidence="11">2.4.1.-</ecNumber>
    </recommendedName>
</protein>
<comment type="similarity">
    <text evidence="10">Belongs to the glycosyltransferase 22 family. PIGZ subfamily.</text>
</comment>
<feature type="transmembrane region" description="Helical" evidence="11">
    <location>
        <begin position="279"/>
        <end position="299"/>
    </location>
</feature>
<evidence type="ECO:0000256" key="6">
    <source>
        <dbReference type="ARBA" id="ARBA00022692"/>
    </source>
</evidence>
<keyword evidence="4 11" id="KW-0328">Glycosyltransferase</keyword>
<evidence type="ECO:0000313" key="14">
    <source>
        <dbReference type="Proteomes" id="UP000008866"/>
    </source>
</evidence>
<gene>
    <name evidence="13" type="ORF">ARB_06764</name>
</gene>
<dbReference type="PANTHER" id="PTHR22760:SF3">
    <property type="entry name" value="GPI MANNOSYLTRANSFERASE 4"/>
    <property type="match status" value="1"/>
</dbReference>
<evidence type="ECO:0000256" key="8">
    <source>
        <dbReference type="ARBA" id="ARBA00022989"/>
    </source>
</evidence>
<dbReference type="AlphaFoldDB" id="D4ARM1"/>
<dbReference type="HOGENOM" id="CLU_022957_2_0_1"/>
<evidence type="ECO:0000256" key="7">
    <source>
        <dbReference type="ARBA" id="ARBA00022824"/>
    </source>
</evidence>
<comment type="pathway">
    <text evidence="2">Glycolipid biosynthesis; glycosylphosphatidylinositol-anchor biosynthesis.</text>
</comment>
<evidence type="ECO:0000256" key="3">
    <source>
        <dbReference type="ARBA" id="ARBA00022502"/>
    </source>
</evidence>
<feature type="chain" id="PRO_5003053435" description="Mannosyltransferase" evidence="12">
    <location>
        <begin position="26"/>
        <end position="555"/>
    </location>
</feature>
<proteinExistence type="inferred from homology"/>
<accession>D4ARM1</accession>
<keyword evidence="12" id="KW-0732">Signal</keyword>
<dbReference type="InterPro" id="IPR005599">
    <property type="entry name" value="GPI_mannosylTrfase"/>
</dbReference>
<evidence type="ECO:0000256" key="5">
    <source>
        <dbReference type="ARBA" id="ARBA00022679"/>
    </source>
</evidence>
<evidence type="ECO:0000256" key="10">
    <source>
        <dbReference type="ARBA" id="ARBA00038466"/>
    </source>
</evidence>
<dbReference type="STRING" id="663331.D4ARM1"/>
<keyword evidence="5 13" id="KW-0808">Transferase</keyword>
<keyword evidence="7 11" id="KW-0256">Endoplasmic reticulum</keyword>
<keyword evidence="8 11" id="KW-1133">Transmembrane helix</keyword>
<feature type="signal peptide" evidence="12">
    <location>
        <begin position="1"/>
        <end position="25"/>
    </location>
</feature>
<dbReference type="EMBL" id="ABSU01000006">
    <property type="protein sequence ID" value="EFE34364.1"/>
    <property type="molecule type" value="Genomic_DNA"/>
</dbReference>
<dbReference type="OMA" id="HGIHPRY"/>
<evidence type="ECO:0000313" key="13">
    <source>
        <dbReference type="EMBL" id="EFE34364.1"/>
    </source>
</evidence>
<dbReference type="eggNOG" id="KOG4123">
    <property type="taxonomic scope" value="Eukaryota"/>
</dbReference>
<evidence type="ECO:0000256" key="9">
    <source>
        <dbReference type="ARBA" id="ARBA00023136"/>
    </source>
</evidence>
<comment type="caution">
    <text evidence="11">Lacks conserved residue(s) required for the propagation of feature annotation.</text>
</comment>
<sequence>MWRRTYLLLLLVRVYLALCPSYIHPDENFQGPELFAGKPYSFSPLSLHQSQLIKPVPGRLFSFPSHLTWEFTSDTPIRSIFPLWLVYGLPMTLLKWLWAETGSDIPNPPPQLVYHVLRLTMFLLSLILEDWAIHELVPNPRRRRQAVVLVASCYVTWTYQTHTFSNSLETLLVLWSLVLIQRVVENKCLISLTSTYHLYTYIYIYILTTDRPLSLISLAFFGLLFSFFAIAIDTAFYTLPDSLSAFIRNPTITPLNNLLYNSDSSNLASHGLHPRYNHLLVNLPLLLGPAYLVSIWSLFTRGMVSPTFHTRNTRAYSALFGALIISLFPHQEARFLLPCVPLLLTCFKPPRSRTFLAGWIVFNCTLGALMGIYHQGGVVPAQIHIPTLLSDSLQPSQQPPVNVSVLWWKTYSPPYWLVGDGSNTAAFSITTHDLKGMASGEFINRTVSSIPRCTRDSNPFEFYQGLPKVKVEGGDMTLLVAPRSASFLDRFVVPDGGEDESADVPSREIRLHKLWQYDRHVNMDDFDPGDDGLWGAVERVFGRHGLVIWLVTRPC</sequence>
<feature type="transmembrane region" description="Helical" evidence="11">
    <location>
        <begin position="356"/>
        <end position="373"/>
    </location>
</feature>